<keyword evidence="7" id="KW-1185">Reference proteome</keyword>
<dbReference type="Pfam" id="PF10186">
    <property type="entry name" value="ATG14"/>
    <property type="match status" value="1"/>
</dbReference>
<dbReference type="GO" id="GO:0000149">
    <property type="term" value="F:SNARE binding"/>
    <property type="evidence" value="ECO:0007669"/>
    <property type="project" value="TreeGrafter"/>
</dbReference>
<comment type="similarity">
    <text evidence="1">Belongs to the ATG14 family.</text>
</comment>
<dbReference type="EMBL" id="MU853405">
    <property type="protein sequence ID" value="KAK4135919.1"/>
    <property type="molecule type" value="Genomic_DNA"/>
</dbReference>
<evidence type="ECO:0000256" key="1">
    <source>
        <dbReference type="ARBA" id="ARBA00009574"/>
    </source>
</evidence>
<dbReference type="GO" id="GO:0035493">
    <property type="term" value="P:SNARE complex assembly"/>
    <property type="evidence" value="ECO:0007669"/>
    <property type="project" value="TreeGrafter"/>
</dbReference>
<evidence type="ECO:0000256" key="4">
    <source>
        <dbReference type="SAM" id="Coils"/>
    </source>
</evidence>
<sequence>MSAEPTRPLLLPHNRKLRHLRGISLRNLTFSRPRGRTIDDAALNKSPAKIEALRNSPHLHHALSSEDLRPPAARRRSTNLANASSVTRQKKFEDVFDSRLADAFFTLHVQGGEDPIYISETEDRATVRNFNFRPFELSELDSSITQTPQMTIKVWTKRHDTWGPLLEDHVDLRALNWLGSFQNVHFPPNSLIFYLVDGVYSLELSAKPPPPKQIAPAPTSSYNALMRLATLDSSIQDALATHELLTRQINGLLARETENKVPEAEDKLALTNRWLAQQRRAVAAAKNRNQDLKASITARREAIAQGRAAQERAATDVENATEKLTQSKQLVAENRDQIHGQRRRICEDLSRIYRIVPVPLGPPLSFQICSVPLPNTIYDSTLKPAAGASSTEDALSAALGHVAQLVDALQFYLAVPLPYPIRPFASRSTIRDDISQLPDPQREFPLYVPRGGSSAQFRFDYAWFLLNKDIEALCGALGLRVVDIRQTLPNLKYLLYVCSAGSEEVPERKRGGVRGLWAGRIRGLNGGSVGSGVGDDAASSLGGGSRRGSEESEVLGRKGEELRRAVAAGARENGTASGGLALPFEEGGAKLTLRTKGLRENASQ</sequence>
<comment type="caution">
    <text evidence="6">The sequence shown here is derived from an EMBL/GenBank/DDBJ whole genome shotgun (WGS) entry which is preliminary data.</text>
</comment>
<reference evidence="6" key="2">
    <citation type="submission" date="2023-05" db="EMBL/GenBank/DDBJ databases">
        <authorList>
            <consortium name="Lawrence Berkeley National Laboratory"/>
            <person name="Steindorff A."/>
            <person name="Hensen N."/>
            <person name="Bonometti L."/>
            <person name="Westerberg I."/>
            <person name="Brannstrom I.O."/>
            <person name="Guillou S."/>
            <person name="Cros-Aarteil S."/>
            <person name="Calhoun S."/>
            <person name="Haridas S."/>
            <person name="Kuo A."/>
            <person name="Mondo S."/>
            <person name="Pangilinan J."/>
            <person name="Riley R."/>
            <person name="Labutti K."/>
            <person name="Andreopoulos B."/>
            <person name="Lipzen A."/>
            <person name="Chen C."/>
            <person name="Yanf M."/>
            <person name="Daum C."/>
            <person name="Ng V."/>
            <person name="Clum A."/>
            <person name="Ohm R."/>
            <person name="Martin F."/>
            <person name="Silar P."/>
            <person name="Natvig D."/>
            <person name="Lalanne C."/>
            <person name="Gautier V."/>
            <person name="Ament-Velasquez S.L."/>
            <person name="Kruys A."/>
            <person name="Hutchinson M.I."/>
            <person name="Powell A.J."/>
            <person name="Barry K."/>
            <person name="Miller A.N."/>
            <person name="Grigoriev I.V."/>
            <person name="Debuchy R."/>
            <person name="Gladieux P."/>
            <person name="Thoren M.H."/>
            <person name="Johannesson H."/>
        </authorList>
    </citation>
    <scope>NUCLEOTIDE SEQUENCE</scope>
    <source>
        <strain evidence="6">CBS 123565</strain>
    </source>
</reference>
<evidence type="ECO:0000256" key="5">
    <source>
        <dbReference type="SAM" id="MobiDB-lite"/>
    </source>
</evidence>
<gene>
    <name evidence="6" type="ORF">BT67DRAFT_377119</name>
</gene>
<name>A0AAN6UN97_9PEZI</name>
<dbReference type="GO" id="GO:0032991">
    <property type="term" value="C:protein-containing complex"/>
    <property type="evidence" value="ECO:0007669"/>
    <property type="project" value="UniProtKB-ARBA"/>
</dbReference>
<reference evidence="6" key="1">
    <citation type="journal article" date="2023" name="Mol. Phylogenet. Evol.">
        <title>Genome-scale phylogeny and comparative genomics of the fungal order Sordariales.</title>
        <authorList>
            <person name="Hensen N."/>
            <person name="Bonometti L."/>
            <person name="Westerberg I."/>
            <person name="Brannstrom I.O."/>
            <person name="Guillou S."/>
            <person name="Cros-Aarteil S."/>
            <person name="Calhoun S."/>
            <person name="Haridas S."/>
            <person name="Kuo A."/>
            <person name="Mondo S."/>
            <person name="Pangilinan J."/>
            <person name="Riley R."/>
            <person name="LaButti K."/>
            <person name="Andreopoulos B."/>
            <person name="Lipzen A."/>
            <person name="Chen C."/>
            <person name="Yan M."/>
            <person name="Daum C."/>
            <person name="Ng V."/>
            <person name="Clum A."/>
            <person name="Steindorff A."/>
            <person name="Ohm R.A."/>
            <person name="Martin F."/>
            <person name="Silar P."/>
            <person name="Natvig D.O."/>
            <person name="Lalanne C."/>
            <person name="Gautier V."/>
            <person name="Ament-Velasquez S.L."/>
            <person name="Kruys A."/>
            <person name="Hutchinson M.I."/>
            <person name="Powell A.J."/>
            <person name="Barry K."/>
            <person name="Miller A.N."/>
            <person name="Grigoriev I.V."/>
            <person name="Debuchy R."/>
            <person name="Gladieux P."/>
            <person name="Hiltunen Thoren M."/>
            <person name="Johannesson H."/>
        </authorList>
    </citation>
    <scope>NUCLEOTIDE SEQUENCE</scope>
    <source>
        <strain evidence="6">CBS 123565</strain>
    </source>
</reference>
<feature type="compositionally biased region" description="Basic and acidic residues" evidence="5">
    <location>
        <begin position="547"/>
        <end position="557"/>
    </location>
</feature>
<dbReference type="GO" id="GO:0005768">
    <property type="term" value="C:endosome"/>
    <property type="evidence" value="ECO:0007669"/>
    <property type="project" value="TreeGrafter"/>
</dbReference>
<feature type="coiled-coil region" evidence="4">
    <location>
        <begin position="275"/>
        <end position="337"/>
    </location>
</feature>
<evidence type="ECO:0000313" key="7">
    <source>
        <dbReference type="Proteomes" id="UP001304895"/>
    </source>
</evidence>
<dbReference type="InterPro" id="IPR018791">
    <property type="entry name" value="UV_resistance/autophagy_Atg14"/>
</dbReference>
<feature type="region of interest" description="Disordered" evidence="5">
    <location>
        <begin position="530"/>
        <end position="557"/>
    </location>
</feature>
<feature type="region of interest" description="Disordered" evidence="5">
    <location>
        <begin position="54"/>
        <end position="82"/>
    </location>
</feature>
<dbReference type="Proteomes" id="UP001304895">
    <property type="component" value="Unassembled WGS sequence"/>
</dbReference>
<dbReference type="GO" id="GO:0000323">
    <property type="term" value="C:lytic vacuole"/>
    <property type="evidence" value="ECO:0007669"/>
    <property type="project" value="TreeGrafter"/>
</dbReference>
<protein>
    <recommendedName>
        <fullName evidence="2">Autophagy-related protein 14</fullName>
    </recommendedName>
</protein>
<keyword evidence="3 4" id="KW-0175">Coiled coil</keyword>
<dbReference type="PANTHER" id="PTHR15157:SF5">
    <property type="entry name" value="UV RADIATION RESISTANCE-ASSOCIATED GENE PROTEIN"/>
    <property type="match status" value="1"/>
</dbReference>
<dbReference type="PANTHER" id="PTHR15157">
    <property type="entry name" value="UV RADIATION RESISTANCE-ASSOCIATED GENE PROTEIN"/>
    <property type="match status" value="1"/>
</dbReference>
<evidence type="ECO:0000256" key="2">
    <source>
        <dbReference type="ARBA" id="ARBA00013807"/>
    </source>
</evidence>
<organism evidence="6 7">
    <name type="scientific">Trichocladium antarcticum</name>
    <dbReference type="NCBI Taxonomy" id="1450529"/>
    <lineage>
        <taxon>Eukaryota</taxon>
        <taxon>Fungi</taxon>
        <taxon>Dikarya</taxon>
        <taxon>Ascomycota</taxon>
        <taxon>Pezizomycotina</taxon>
        <taxon>Sordariomycetes</taxon>
        <taxon>Sordariomycetidae</taxon>
        <taxon>Sordariales</taxon>
        <taxon>Chaetomiaceae</taxon>
        <taxon>Trichocladium</taxon>
    </lineage>
</organism>
<evidence type="ECO:0000256" key="3">
    <source>
        <dbReference type="ARBA" id="ARBA00023054"/>
    </source>
</evidence>
<dbReference type="AlphaFoldDB" id="A0AAN6UN97"/>
<evidence type="ECO:0000313" key="6">
    <source>
        <dbReference type="EMBL" id="KAK4135919.1"/>
    </source>
</evidence>
<proteinExistence type="inferred from homology"/>
<accession>A0AAN6UN97</accession>